<dbReference type="GO" id="GO:0016810">
    <property type="term" value="F:hydrolase activity, acting on carbon-nitrogen (but not peptide) bonds"/>
    <property type="evidence" value="ECO:0007669"/>
    <property type="project" value="InterPro"/>
</dbReference>
<accession>A0A1G6YR96</accession>
<protein>
    <submittedName>
        <fullName evidence="3">Polysaccharide deacetylase</fullName>
    </submittedName>
</protein>
<dbReference type="PROSITE" id="PS51677">
    <property type="entry name" value="NODB"/>
    <property type="match status" value="1"/>
</dbReference>
<keyword evidence="1" id="KW-1133">Transmembrane helix</keyword>
<dbReference type="GO" id="GO:0005975">
    <property type="term" value="P:carbohydrate metabolic process"/>
    <property type="evidence" value="ECO:0007669"/>
    <property type="project" value="InterPro"/>
</dbReference>
<feature type="domain" description="NodB homology" evidence="2">
    <location>
        <begin position="17"/>
        <end position="151"/>
    </location>
</feature>
<dbReference type="InterPro" id="IPR002509">
    <property type="entry name" value="NODB_dom"/>
</dbReference>
<dbReference type="AlphaFoldDB" id="A0A1G6YR96"/>
<evidence type="ECO:0000256" key="1">
    <source>
        <dbReference type="SAM" id="Phobius"/>
    </source>
</evidence>
<organism evidence="3 4">
    <name type="scientific">Pricia antarctica</name>
    <dbReference type="NCBI Taxonomy" id="641691"/>
    <lineage>
        <taxon>Bacteria</taxon>
        <taxon>Pseudomonadati</taxon>
        <taxon>Bacteroidota</taxon>
        <taxon>Flavobacteriia</taxon>
        <taxon>Flavobacteriales</taxon>
        <taxon>Flavobacteriaceae</taxon>
        <taxon>Pricia</taxon>
    </lineage>
</organism>
<keyword evidence="4" id="KW-1185">Reference proteome</keyword>
<keyword evidence="1" id="KW-0812">Transmembrane</keyword>
<evidence type="ECO:0000313" key="3">
    <source>
        <dbReference type="EMBL" id="SDD92821.1"/>
    </source>
</evidence>
<dbReference type="PANTHER" id="PTHR47561:SF1">
    <property type="entry name" value="POLYSACCHARIDE DEACETYLASE FAMILY PROTEIN (AFU_ORTHOLOGUE AFUA_6G05030)"/>
    <property type="match status" value="1"/>
</dbReference>
<dbReference type="PANTHER" id="PTHR47561">
    <property type="entry name" value="POLYSACCHARIDE DEACETYLASE FAMILY PROTEIN (AFU_ORTHOLOGUE AFUA_6G05030)"/>
    <property type="match status" value="1"/>
</dbReference>
<dbReference type="OrthoDB" id="9806342at2"/>
<dbReference type="EMBL" id="FNAO01000002">
    <property type="protein sequence ID" value="SDD92821.1"/>
    <property type="molecule type" value="Genomic_DNA"/>
</dbReference>
<evidence type="ECO:0000313" key="4">
    <source>
        <dbReference type="Proteomes" id="UP000199109"/>
    </source>
</evidence>
<dbReference type="Pfam" id="PF01522">
    <property type="entry name" value="Polysacc_deac_1"/>
    <property type="match status" value="1"/>
</dbReference>
<dbReference type="STRING" id="641691.SAMN05421636_102346"/>
<proteinExistence type="predicted"/>
<keyword evidence="1" id="KW-0472">Membrane</keyword>
<dbReference type="Gene3D" id="3.20.20.370">
    <property type="entry name" value="Glycoside hydrolase/deacetylase"/>
    <property type="match status" value="1"/>
</dbReference>
<gene>
    <name evidence="3" type="ORF">SAMN05421636_102346</name>
</gene>
<dbReference type="CDD" id="cd10940">
    <property type="entry name" value="CE4_PuuE_HpPgdA_like_1"/>
    <property type="match status" value="1"/>
</dbReference>
<feature type="transmembrane region" description="Helical" evidence="1">
    <location>
        <begin position="220"/>
        <end position="243"/>
    </location>
</feature>
<dbReference type="RefSeq" id="WP_091866228.1">
    <property type="nucleotide sequence ID" value="NZ_FNAO01000002.1"/>
</dbReference>
<reference evidence="3 4" key="1">
    <citation type="submission" date="2016-10" db="EMBL/GenBank/DDBJ databases">
        <authorList>
            <person name="de Groot N.N."/>
        </authorList>
    </citation>
    <scope>NUCLEOTIDE SEQUENCE [LARGE SCALE GENOMIC DNA]</scope>
    <source>
        <strain evidence="3 4">DSM 23421</strain>
    </source>
</reference>
<name>A0A1G6YR96_9FLAO</name>
<dbReference type="Proteomes" id="UP000199109">
    <property type="component" value="Unassembled WGS sequence"/>
</dbReference>
<sequence length="324" mass="37578">MSKPFLSLSLDMDNQWSYMKIHGEEGWKEYPSYLDIFVPHVLQVLDELKLKITFFIVGQDAAFERNHKYLKNIADAGHDIANHSFKHETWLHLYTKDEMRQEIDKAHDIIKEVTGKEPIGFRGPGFSWSATLLEVLAEKGYAYDASTLPTVIGPLARLYYFHTSNLSKKEREDRKEIFGKFSDGFRKLKPYFWKLKHDKKLLELPVTTMPFFRIPFHLSYLLYISTISTHLMMLYLNFAILLCKLTRTQPSFLLHPLDLIGGDQISSLAFFPGMNISSDRKVFIFKKVMNRLAKHYTLVDMNTHVAAILNKNSLKSVIINGSFS</sequence>
<dbReference type="SUPFAM" id="SSF88713">
    <property type="entry name" value="Glycoside hydrolase/deacetylase"/>
    <property type="match status" value="1"/>
</dbReference>
<evidence type="ECO:0000259" key="2">
    <source>
        <dbReference type="PROSITE" id="PS51677"/>
    </source>
</evidence>
<dbReference type="InterPro" id="IPR011330">
    <property type="entry name" value="Glyco_hydro/deAcase_b/a-brl"/>
</dbReference>